<organism evidence="1 2">
    <name type="scientific">Flavobacterium album</name>
    <dbReference type="NCBI Taxonomy" id="2175091"/>
    <lineage>
        <taxon>Bacteria</taxon>
        <taxon>Pseudomonadati</taxon>
        <taxon>Bacteroidota</taxon>
        <taxon>Flavobacteriia</taxon>
        <taxon>Flavobacteriales</taxon>
        <taxon>Flavobacteriaceae</taxon>
        <taxon>Flavobacterium</taxon>
    </lineage>
</organism>
<reference evidence="1 2" key="1">
    <citation type="submission" date="2018-04" db="EMBL/GenBank/DDBJ databases">
        <title>Genome sequencing of Flavobacterium sp. HYN0059.</title>
        <authorList>
            <person name="Yi H."/>
            <person name="Baek C."/>
        </authorList>
    </citation>
    <scope>NUCLEOTIDE SEQUENCE [LARGE SCALE GENOMIC DNA]</scope>
    <source>
        <strain evidence="1 2">HYN0059</strain>
    </source>
</reference>
<dbReference type="EMBL" id="CP029186">
    <property type="protein sequence ID" value="AWH85835.1"/>
    <property type="molecule type" value="Genomic_DNA"/>
</dbReference>
<accession>A0A2S1QZP1</accession>
<name>A0A2S1QZP1_9FLAO</name>
<gene>
    <name evidence="1" type="ORF">HYN59_12290</name>
</gene>
<dbReference type="KEGG" id="falb:HYN59_12290"/>
<protein>
    <submittedName>
        <fullName evidence="1">Uncharacterized protein</fullName>
    </submittedName>
</protein>
<evidence type="ECO:0000313" key="1">
    <source>
        <dbReference type="EMBL" id="AWH85835.1"/>
    </source>
</evidence>
<sequence length="59" mass="6923">MKDERLSSHQKKIIDAMAKVSEDLIAFKKRMDSPLVVSRDGKIMHIKPWLEENENTQKK</sequence>
<evidence type="ECO:0000313" key="2">
    <source>
        <dbReference type="Proteomes" id="UP000244929"/>
    </source>
</evidence>
<proteinExistence type="predicted"/>
<keyword evidence="2" id="KW-1185">Reference proteome</keyword>
<dbReference type="AlphaFoldDB" id="A0A2S1QZP1"/>
<dbReference type="Proteomes" id="UP000244929">
    <property type="component" value="Chromosome"/>
</dbReference>